<evidence type="ECO:0000313" key="8">
    <source>
        <dbReference type="Proteomes" id="UP000243799"/>
    </source>
</evidence>
<feature type="signal peptide" evidence="5">
    <location>
        <begin position="1"/>
        <end position="31"/>
    </location>
</feature>
<dbReference type="STRING" id="490629.SAMN05216266_13613"/>
<evidence type="ECO:0000256" key="1">
    <source>
        <dbReference type="ARBA" id="ARBA00022729"/>
    </source>
</evidence>
<dbReference type="AlphaFoldDB" id="A0A1I1CLQ2"/>
<feature type="compositionally biased region" description="Low complexity" evidence="3">
    <location>
        <begin position="127"/>
        <end position="148"/>
    </location>
</feature>
<dbReference type="InterPro" id="IPR014756">
    <property type="entry name" value="Ig_E-set"/>
</dbReference>
<keyword evidence="8" id="KW-1185">Reference proteome</keyword>
<dbReference type="SUPFAM" id="SSF81296">
    <property type="entry name" value="E set domains"/>
    <property type="match status" value="1"/>
</dbReference>
<evidence type="ECO:0000256" key="5">
    <source>
        <dbReference type="SAM" id="SignalP"/>
    </source>
</evidence>
<dbReference type="GO" id="GO:0042597">
    <property type="term" value="C:periplasmic space"/>
    <property type="evidence" value="ECO:0007669"/>
    <property type="project" value="InterPro"/>
</dbReference>
<dbReference type="RefSeq" id="WP_075849313.1">
    <property type="nucleotide sequence ID" value="NZ_FOKG01000036.1"/>
</dbReference>
<evidence type="ECO:0000259" key="6">
    <source>
        <dbReference type="Pfam" id="PF04234"/>
    </source>
</evidence>
<feature type="chain" id="PRO_5017404966" description="CopC domain-containing protein" evidence="5">
    <location>
        <begin position="32"/>
        <end position="201"/>
    </location>
</feature>
<dbReference type="OrthoDB" id="5242236at2"/>
<dbReference type="Gene3D" id="2.60.40.1220">
    <property type="match status" value="1"/>
</dbReference>
<dbReference type="EMBL" id="FOKG01000036">
    <property type="protein sequence ID" value="SFB63591.1"/>
    <property type="molecule type" value="Genomic_DNA"/>
</dbReference>
<keyword evidence="4" id="KW-0812">Transmembrane</keyword>
<dbReference type="Pfam" id="PF04234">
    <property type="entry name" value="CopC"/>
    <property type="match status" value="1"/>
</dbReference>
<name>A0A1I1CLQ2_9PSEU</name>
<sequence length="201" mass="21369">MTAGNIRRATLGILAALLCASLLGTDHPATATPSSAVPLLEEATPPANAVLTEPVDWVYLTFDRLINTFSIRVTGPNGHDVARDNAIVKHDMISQPLHTLTQPGTYRVTWQVIDLDGHQASGSHSFTITPGVTTTPENTATTPATTPHSVPPTAPPATNQSTITTPLAATIALSLLAGLTLLTIRHRRRVRASRAQRPDRT</sequence>
<feature type="region of interest" description="Disordered" evidence="3">
    <location>
        <begin position="127"/>
        <end position="160"/>
    </location>
</feature>
<dbReference type="InterPro" id="IPR014755">
    <property type="entry name" value="Cu-Rt/internalin_Ig-like"/>
</dbReference>
<feature type="transmembrane region" description="Helical" evidence="4">
    <location>
        <begin position="163"/>
        <end position="184"/>
    </location>
</feature>
<organism evidence="7 8">
    <name type="scientific">Amycolatopsis marina</name>
    <dbReference type="NCBI Taxonomy" id="490629"/>
    <lineage>
        <taxon>Bacteria</taxon>
        <taxon>Bacillati</taxon>
        <taxon>Actinomycetota</taxon>
        <taxon>Actinomycetes</taxon>
        <taxon>Pseudonocardiales</taxon>
        <taxon>Pseudonocardiaceae</taxon>
        <taxon>Amycolatopsis</taxon>
    </lineage>
</organism>
<dbReference type="GO" id="GO:0046688">
    <property type="term" value="P:response to copper ion"/>
    <property type="evidence" value="ECO:0007669"/>
    <property type="project" value="InterPro"/>
</dbReference>
<evidence type="ECO:0000256" key="2">
    <source>
        <dbReference type="ARBA" id="ARBA00023008"/>
    </source>
</evidence>
<accession>A0A1I1CLQ2</accession>
<proteinExistence type="predicted"/>
<dbReference type="GO" id="GO:0005507">
    <property type="term" value="F:copper ion binding"/>
    <property type="evidence" value="ECO:0007669"/>
    <property type="project" value="InterPro"/>
</dbReference>
<keyword evidence="4" id="KW-0472">Membrane</keyword>
<protein>
    <recommendedName>
        <fullName evidence="6">CopC domain-containing protein</fullName>
    </recommendedName>
</protein>
<dbReference type="Proteomes" id="UP000243799">
    <property type="component" value="Unassembled WGS sequence"/>
</dbReference>
<feature type="domain" description="CopC" evidence="6">
    <location>
        <begin position="40"/>
        <end position="128"/>
    </location>
</feature>
<keyword evidence="1 5" id="KW-0732">Signal</keyword>
<gene>
    <name evidence="7" type="ORF">SAMN05216266_13613</name>
</gene>
<keyword evidence="2" id="KW-0186">Copper</keyword>
<keyword evidence="4" id="KW-1133">Transmembrane helix</keyword>
<evidence type="ECO:0000313" key="7">
    <source>
        <dbReference type="EMBL" id="SFB63591.1"/>
    </source>
</evidence>
<reference evidence="8" key="1">
    <citation type="submission" date="2016-10" db="EMBL/GenBank/DDBJ databases">
        <authorList>
            <person name="Varghese N."/>
            <person name="Submissions S."/>
        </authorList>
    </citation>
    <scope>NUCLEOTIDE SEQUENCE [LARGE SCALE GENOMIC DNA]</scope>
    <source>
        <strain evidence="8">CGMCC 4.3568</strain>
    </source>
</reference>
<evidence type="ECO:0000256" key="3">
    <source>
        <dbReference type="SAM" id="MobiDB-lite"/>
    </source>
</evidence>
<evidence type="ECO:0000256" key="4">
    <source>
        <dbReference type="SAM" id="Phobius"/>
    </source>
</evidence>
<dbReference type="InterPro" id="IPR007348">
    <property type="entry name" value="CopC_dom"/>
</dbReference>